<protein>
    <submittedName>
        <fullName evidence="1">Uncharacterized protein</fullName>
    </submittedName>
</protein>
<feature type="non-terminal residue" evidence="1">
    <location>
        <position position="1"/>
    </location>
</feature>
<comment type="caution">
    <text evidence="1">The sequence shown here is derived from an EMBL/GenBank/DDBJ whole genome shotgun (WGS) entry which is preliminary data.</text>
</comment>
<reference evidence="1 2" key="1">
    <citation type="journal article" date="2017" name="Curr. Biol.">
        <title>The Evolution of Venom by Co-option of Single-Copy Genes.</title>
        <authorList>
            <person name="Martinson E.O."/>
            <person name="Mrinalini"/>
            <person name="Kelkar Y.D."/>
            <person name="Chang C.H."/>
            <person name="Werren J.H."/>
        </authorList>
    </citation>
    <scope>NUCLEOTIDE SEQUENCE [LARGE SCALE GENOMIC DNA]</scope>
    <source>
        <strain evidence="1 2">Alberta</strain>
        <tissue evidence="1">Whole body</tissue>
    </source>
</reference>
<organism evidence="1 2">
    <name type="scientific">Trichomalopsis sarcophagae</name>
    <dbReference type="NCBI Taxonomy" id="543379"/>
    <lineage>
        <taxon>Eukaryota</taxon>
        <taxon>Metazoa</taxon>
        <taxon>Ecdysozoa</taxon>
        <taxon>Arthropoda</taxon>
        <taxon>Hexapoda</taxon>
        <taxon>Insecta</taxon>
        <taxon>Pterygota</taxon>
        <taxon>Neoptera</taxon>
        <taxon>Endopterygota</taxon>
        <taxon>Hymenoptera</taxon>
        <taxon>Apocrita</taxon>
        <taxon>Proctotrupomorpha</taxon>
        <taxon>Chalcidoidea</taxon>
        <taxon>Pteromalidae</taxon>
        <taxon>Pteromalinae</taxon>
        <taxon>Trichomalopsis</taxon>
    </lineage>
</organism>
<proteinExistence type="predicted"/>
<evidence type="ECO:0000313" key="2">
    <source>
        <dbReference type="Proteomes" id="UP000215335"/>
    </source>
</evidence>
<sequence>KFETRSISIKFDMYVYFLILNSRKTFIFYFWNTLFSVFLNHPIVTNNSANMHLKENKITYFFPFGPRDRPLCSTDKMKMSSGSTALFGR</sequence>
<dbReference type="AlphaFoldDB" id="A0A232ES70"/>
<dbReference type="Proteomes" id="UP000215335">
    <property type="component" value="Unassembled WGS sequence"/>
</dbReference>
<accession>A0A232ES70</accession>
<name>A0A232ES70_9HYME</name>
<gene>
    <name evidence="1" type="ORF">TSAR_003053</name>
</gene>
<keyword evidence="2" id="KW-1185">Reference proteome</keyword>
<evidence type="ECO:0000313" key="1">
    <source>
        <dbReference type="EMBL" id="OXU21210.1"/>
    </source>
</evidence>
<dbReference type="EMBL" id="NNAY01002480">
    <property type="protein sequence ID" value="OXU21210.1"/>
    <property type="molecule type" value="Genomic_DNA"/>
</dbReference>